<evidence type="ECO:0000256" key="1">
    <source>
        <dbReference type="SAM" id="Coils"/>
    </source>
</evidence>
<feature type="transmembrane region" description="Helical" evidence="2">
    <location>
        <begin position="87"/>
        <end position="107"/>
    </location>
</feature>
<feature type="transmembrane region" description="Helical" evidence="2">
    <location>
        <begin position="192"/>
        <end position="210"/>
    </location>
</feature>
<organism evidence="3 4">
    <name type="scientific">Mesorhizobium shonense</name>
    <dbReference type="NCBI Taxonomy" id="1209948"/>
    <lineage>
        <taxon>Bacteria</taxon>
        <taxon>Pseudomonadati</taxon>
        <taxon>Pseudomonadota</taxon>
        <taxon>Alphaproteobacteria</taxon>
        <taxon>Hyphomicrobiales</taxon>
        <taxon>Phyllobacteriaceae</taxon>
        <taxon>Mesorhizobium</taxon>
    </lineage>
</organism>
<dbReference type="Proteomes" id="UP001549036">
    <property type="component" value="Unassembled WGS sequence"/>
</dbReference>
<evidence type="ECO:0000313" key="3">
    <source>
        <dbReference type="EMBL" id="MET3596008.1"/>
    </source>
</evidence>
<evidence type="ECO:0000313" key="4">
    <source>
        <dbReference type="Proteomes" id="UP001549036"/>
    </source>
</evidence>
<feature type="coiled-coil region" evidence="1">
    <location>
        <begin position="265"/>
        <end position="323"/>
    </location>
</feature>
<keyword evidence="1" id="KW-0175">Coiled coil</keyword>
<evidence type="ECO:0000256" key="2">
    <source>
        <dbReference type="SAM" id="Phobius"/>
    </source>
</evidence>
<evidence type="ECO:0008006" key="5">
    <source>
        <dbReference type="Google" id="ProtNLM"/>
    </source>
</evidence>
<protein>
    <recommendedName>
        <fullName evidence="5">DUF4239 domain-containing protein</fullName>
    </recommendedName>
</protein>
<keyword evidence="2" id="KW-1133">Transmembrane helix</keyword>
<dbReference type="RefSeq" id="WP_292299698.1">
    <property type="nucleotide sequence ID" value="NZ_JBEPLM010000012.1"/>
</dbReference>
<comment type="caution">
    <text evidence="3">The sequence shown here is derived from an EMBL/GenBank/DDBJ whole genome shotgun (WGS) entry which is preliminary data.</text>
</comment>
<gene>
    <name evidence="3" type="ORF">ABID26_005423</name>
</gene>
<keyword evidence="2" id="KW-0812">Transmembrane</keyword>
<keyword evidence="4" id="KW-1185">Reference proteome</keyword>
<sequence>MATESSTINLINAGGSVLAGIALALGTGYVFHSILIDNSTSGFGAVALLILLGLASFLGLIAVFSLLSSWIGILDPKQAFGLPEGSIRAVLTMAFIVIVSVLASFLITNSDESSPFDEHNTLALAMHLPLAEAQAFIKAAQQTDGILALRPSGIGRPEGAGELAAAPAESFYDVVFYPRVDHRLKEDVSKQILTMLSTILAAMIGFYFGSRPGETDSDTSRRAQAAAQIEKTIGGLPKTADLIDRTQKLIDQATAAEQTAARDKLQALKSRLSSLQDIVEQADKARLSQATTLVEMTNSAAALTSAAAEIAAAKKTIEDYESQS</sequence>
<keyword evidence="2" id="KW-0472">Membrane</keyword>
<feature type="transmembrane region" description="Helical" evidence="2">
    <location>
        <begin position="43"/>
        <end position="67"/>
    </location>
</feature>
<reference evidence="3 4" key="1">
    <citation type="submission" date="2024-06" db="EMBL/GenBank/DDBJ databases">
        <title>Genomic Encyclopedia of Type Strains, Phase IV (KMG-IV): sequencing the most valuable type-strain genomes for metagenomic binning, comparative biology and taxonomic classification.</title>
        <authorList>
            <person name="Goeker M."/>
        </authorList>
    </citation>
    <scope>NUCLEOTIDE SEQUENCE [LARGE SCALE GENOMIC DNA]</scope>
    <source>
        <strain evidence="3 4">DSM 29846</strain>
    </source>
</reference>
<name>A0ABV2HZK7_9HYPH</name>
<proteinExistence type="predicted"/>
<accession>A0ABV2HZK7</accession>
<feature type="transmembrane region" description="Helical" evidence="2">
    <location>
        <begin position="6"/>
        <end position="31"/>
    </location>
</feature>
<dbReference type="EMBL" id="JBEPLM010000012">
    <property type="protein sequence ID" value="MET3596008.1"/>
    <property type="molecule type" value="Genomic_DNA"/>
</dbReference>